<dbReference type="SUPFAM" id="SSF55874">
    <property type="entry name" value="ATPase domain of HSP90 chaperone/DNA topoisomerase II/histidine kinase"/>
    <property type="match status" value="1"/>
</dbReference>
<dbReference type="InterPro" id="IPR003594">
    <property type="entry name" value="HATPase_dom"/>
</dbReference>
<organism evidence="8 9">
    <name type="scientific">Sphingobacterium corticis</name>
    <dbReference type="NCBI Taxonomy" id="1812823"/>
    <lineage>
        <taxon>Bacteria</taxon>
        <taxon>Pseudomonadati</taxon>
        <taxon>Bacteroidota</taxon>
        <taxon>Sphingobacteriia</taxon>
        <taxon>Sphingobacteriales</taxon>
        <taxon>Sphingobacteriaceae</taxon>
        <taxon>Sphingobacterium</taxon>
    </lineage>
</organism>
<dbReference type="Proteomes" id="UP001597393">
    <property type="component" value="Unassembled WGS sequence"/>
</dbReference>
<dbReference type="SMART" id="SM00387">
    <property type="entry name" value="HATPase_c"/>
    <property type="match status" value="1"/>
</dbReference>
<dbReference type="Gene3D" id="1.10.287.130">
    <property type="match status" value="1"/>
</dbReference>
<dbReference type="InterPro" id="IPR005467">
    <property type="entry name" value="His_kinase_dom"/>
</dbReference>
<dbReference type="CDD" id="cd00075">
    <property type="entry name" value="HATPase"/>
    <property type="match status" value="1"/>
</dbReference>
<feature type="transmembrane region" description="Helical" evidence="6">
    <location>
        <begin position="12"/>
        <end position="30"/>
    </location>
</feature>
<keyword evidence="3" id="KW-0597">Phosphoprotein</keyword>
<comment type="caution">
    <text evidence="8">The sequence shown here is derived from an EMBL/GenBank/DDBJ whole genome shotgun (WGS) entry which is preliminary data.</text>
</comment>
<keyword evidence="6" id="KW-1133">Transmembrane helix</keyword>
<dbReference type="PANTHER" id="PTHR42878:SF13">
    <property type="entry name" value="HISTIDINE KINASE"/>
    <property type="match status" value="1"/>
</dbReference>
<dbReference type="InterPro" id="IPR050351">
    <property type="entry name" value="BphY/WalK/GraS-like"/>
</dbReference>
<gene>
    <name evidence="8" type="ORF">ACFSQ3_15255</name>
</gene>
<accession>A0ABW5NN48</accession>
<evidence type="ECO:0000313" key="9">
    <source>
        <dbReference type="Proteomes" id="UP001597393"/>
    </source>
</evidence>
<evidence type="ECO:0000256" key="2">
    <source>
        <dbReference type="ARBA" id="ARBA00012438"/>
    </source>
</evidence>
<dbReference type="InterPro" id="IPR003661">
    <property type="entry name" value="HisK_dim/P_dom"/>
</dbReference>
<dbReference type="Gene3D" id="3.30.565.10">
    <property type="entry name" value="Histidine kinase-like ATPase, C-terminal domain"/>
    <property type="match status" value="1"/>
</dbReference>
<protein>
    <recommendedName>
        <fullName evidence="2">histidine kinase</fullName>
        <ecNumber evidence="2">2.7.13.3</ecNumber>
    </recommendedName>
</protein>
<dbReference type="Pfam" id="PF00512">
    <property type="entry name" value="HisKA"/>
    <property type="match status" value="1"/>
</dbReference>
<dbReference type="SUPFAM" id="SSF47384">
    <property type="entry name" value="Homodimeric domain of signal transducing histidine kinase"/>
    <property type="match status" value="1"/>
</dbReference>
<dbReference type="InterPro" id="IPR036890">
    <property type="entry name" value="HATPase_C_sf"/>
</dbReference>
<dbReference type="Pfam" id="PF02518">
    <property type="entry name" value="HATPase_c"/>
    <property type="match status" value="1"/>
</dbReference>
<dbReference type="InterPro" id="IPR004358">
    <property type="entry name" value="Sig_transdc_His_kin-like_C"/>
</dbReference>
<keyword evidence="6" id="KW-0472">Membrane</keyword>
<feature type="domain" description="Histidine kinase" evidence="7">
    <location>
        <begin position="260"/>
        <end position="476"/>
    </location>
</feature>
<dbReference type="PRINTS" id="PR00344">
    <property type="entry name" value="BCTRLSENSOR"/>
</dbReference>
<keyword evidence="6" id="KW-0812">Transmembrane</keyword>
<evidence type="ECO:0000256" key="5">
    <source>
        <dbReference type="ARBA" id="ARBA00022777"/>
    </source>
</evidence>
<dbReference type="CDD" id="cd00082">
    <property type="entry name" value="HisKA"/>
    <property type="match status" value="1"/>
</dbReference>
<evidence type="ECO:0000256" key="6">
    <source>
        <dbReference type="SAM" id="Phobius"/>
    </source>
</evidence>
<evidence type="ECO:0000256" key="4">
    <source>
        <dbReference type="ARBA" id="ARBA00022679"/>
    </source>
</evidence>
<dbReference type="RefSeq" id="WP_380870450.1">
    <property type="nucleotide sequence ID" value="NZ_JBHUMA010000009.1"/>
</dbReference>
<dbReference type="PROSITE" id="PS50109">
    <property type="entry name" value="HIS_KIN"/>
    <property type="match status" value="1"/>
</dbReference>
<dbReference type="SMART" id="SM00388">
    <property type="entry name" value="HisKA"/>
    <property type="match status" value="1"/>
</dbReference>
<evidence type="ECO:0000313" key="8">
    <source>
        <dbReference type="EMBL" id="MFD2600310.1"/>
    </source>
</evidence>
<evidence type="ECO:0000256" key="1">
    <source>
        <dbReference type="ARBA" id="ARBA00000085"/>
    </source>
</evidence>
<name>A0ABW5NN48_9SPHI</name>
<evidence type="ECO:0000259" key="7">
    <source>
        <dbReference type="PROSITE" id="PS50109"/>
    </source>
</evidence>
<feature type="transmembrane region" description="Helical" evidence="6">
    <location>
        <begin position="218"/>
        <end position="239"/>
    </location>
</feature>
<proteinExistence type="predicted"/>
<dbReference type="EC" id="2.7.13.3" evidence="2"/>
<keyword evidence="5 8" id="KW-0418">Kinase</keyword>
<comment type="catalytic activity">
    <reaction evidence="1">
        <text>ATP + protein L-histidine = ADP + protein N-phospho-L-histidine.</text>
        <dbReference type="EC" id="2.7.13.3"/>
    </reaction>
</comment>
<evidence type="ECO:0000256" key="3">
    <source>
        <dbReference type="ARBA" id="ARBA00022553"/>
    </source>
</evidence>
<dbReference type="PANTHER" id="PTHR42878">
    <property type="entry name" value="TWO-COMPONENT HISTIDINE KINASE"/>
    <property type="match status" value="1"/>
</dbReference>
<dbReference type="InterPro" id="IPR036097">
    <property type="entry name" value="HisK_dim/P_sf"/>
</dbReference>
<dbReference type="EMBL" id="JBHUMA010000009">
    <property type="protein sequence ID" value="MFD2600310.1"/>
    <property type="molecule type" value="Genomic_DNA"/>
</dbReference>
<keyword evidence="9" id="KW-1185">Reference proteome</keyword>
<sequence>MKLTSINFIYKIAAVLSFIILISLLVYLTYNTFVLNDQQYQTTEKLLIKESYYNAIRNDKLYPGGQRIFDENINTKLNLLDSLQLNDEEALQQTAEKILHDIQRDLRKHNTMDSVFHQIIRNFQLGDDWEYALNVNRIRVFLTDDRKVDIYTPAPITKGDQSTTFGMNGFRIGGTLKKLRPHNAISEINVSSAEDYSYQVSFALFADRKNRTLALLQLVAPVFLLGIFAMVTIIIIYLATYRNWIRQKRLADMKSDFVNSITHEFNTPIATIQVANKTLKSQQLVKENKGMEALTDVIQRQSARLQRLFAQVLDITSMSGYALKKENTSLSQILHDIVADYQIKSNDSAIDISFQSTLQQDAVATMNPFFFTTMVSNLLENAIKYNKKSDKKVKVELMEQHYTWRIRISDNGEGIHDKEIKLIFQKFYRSMEKSGSGLGLGLYYVRQCVQAHGWSIDVESVIGLGSTFIIDIPKNS</sequence>
<reference evidence="9" key="1">
    <citation type="journal article" date="2019" name="Int. J. Syst. Evol. Microbiol.">
        <title>The Global Catalogue of Microorganisms (GCM) 10K type strain sequencing project: providing services to taxonomists for standard genome sequencing and annotation.</title>
        <authorList>
            <consortium name="The Broad Institute Genomics Platform"/>
            <consortium name="The Broad Institute Genome Sequencing Center for Infectious Disease"/>
            <person name="Wu L."/>
            <person name="Ma J."/>
        </authorList>
    </citation>
    <scope>NUCLEOTIDE SEQUENCE [LARGE SCALE GENOMIC DNA]</scope>
    <source>
        <strain evidence="9">KCTC 42248</strain>
    </source>
</reference>
<dbReference type="GO" id="GO:0016301">
    <property type="term" value="F:kinase activity"/>
    <property type="evidence" value="ECO:0007669"/>
    <property type="project" value="UniProtKB-KW"/>
</dbReference>
<keyword evidence="4" id="KW-0808">Transferase</keyword>